<accession>A0A3B0RBQ8</accession>
<dbReference type="GO" id="GO:0006979">
    <property type="term" value="P:response to oxidative stress"/>
    <property type="evidence" value="ECO:0007669"/>
    <property type="project" value="TreeGrafter"/>
</dbReference>
<gene>
    <name evidence="3" type="ORF">MNBD_BACTEROID02-489</name>
</gene>
<evidence type="ECO:0000313" key="3">
    <source>
        <dbReference type="EMBL" id="VAV85408.1"/>
    </source>
</evidence>
<keyword evidence="1 3" id="KW-0560">Oxidoreductase</keyword>
<sequence>MKHLVLGNEALAKGAINAGLSGVYAYPGTPSTEITEYIQNALIAKELGIQCTWSVNEKTAMESALGMSYTGKRAMVVMKHVGLNVASDVFMNMAVSGVNGGLVVVVADDPSMHSSQNEQDSRFYGKFAKVPILEPSNQQEAYDFMHFAFDLSEELQLPVLVRMVTRISHSRAGITFKKRKKENSINLPENTKRFALVPGNAKEQYNKL</sequence>
<dbReference type="CDD" id="cd07034">
    <property type="entry name" value="TPP_PYR_PFOR_IOR-alpha_like"/>
    <property type="match status" value="1"/>
</dbReference>
<dbReference type="InterPro" id="IPR029061">
    <property type="entry name" value="THDP-binding"/>
</dbReference>
<dbReference type="PANTHER" id="PTHR32154">
    <property type="entry name" value="PYRUVATE-FLAVODOXIN OXIDOREDUCTASE-RELATED"/>
    <property type="match status" value="1"/>
</dbReference>
<dbReference type="SUPFAM" id="SSF52518">
    <property type="entry name" value="Thiamin diphosphate-binding fold (THDP-binding)"/>
    <property type="match status" value="1"/>
</dbReference>
<feature type="non-terminal residue" evidence="3">
    <location>
        <position position="208"/>
    </location>
</feature>
<name>A0A3B0RBQ8_9ZZZZ</name>
<proteinExistence type="predicted"/>
<dbReference type="InterPro" id="IPR050722">
    <property type="entry name" value="Pyruvate:ferred/Flavod_OxRd"/>
</dbReference>
<dbReference type="Pfam" id="PF01855">
    <property type="entry name" value="POR_N"/>
    <property type="match status" value="1"/>
</dbReference>
<dbReference type="GO" id="GO:0043805">
    <property type="term" value="F:indolepyruvate ferredoxin oxidoreductase activity"/>
    <property type="evidence" value="ECO:0007669"/>
    <property type="project" value="UniProtKB-EC"/>
</dbReference>
<dbReference type="EMBL" id="UOEB01000222">
    <property type="protein sequence ID" value="VAV85408.1"/>
    <property type="molecule type" value="Genomic_DNA"/>
</dbReference>
<dbReference type="Gene3D" id="3.40.50.970">
    <property type="match status" value="1"/>
</dbReference>
<dbReference type="PANTHER" id="PTHR32154:SF30">
    <property type="entry name" value="2-OXOACID OXIDOREDUCTASE (FERREDOXIN)"/>
    <property type="match status" value="1"/>
</dbReference>
<dbReference type="EC" id="1.2.7.8" evidence="3"/>
<feature type="domain" description="Pyruvate flavodoxin/ferredoxin oxidoreductase pyrimidine binding" evidence="2">
    <location>
        <begin position="14"/>
        <end position="190"/>
    </location>
</feature>
<keyword evidence="3" id="KW-0670">Pyruvate</keyword>
<evidence type="ECO:0000256" key="1">
    <source>
        <dbReference type="ARBA" id="ARBA00023002"/>
    </source>
</evidence>
<dbReference type="FunFam" id="3.40.50.970:FF:000039">
    <property type="entry name" value="Indolepyruvate oxidoreductase subunit IorA"/>
    <property type="match status" value="1"/>
</dbReference>
<reference evidence="3" key="1">
    <citation type="submission" date="2018-06" db="EMBL/GenBank/DDBJ databases">
        <authorList>
            <person name="Zhirakovskaya E."/>
        </authorList>
    </citation>
    <scope>NUCLEOTIDE SEQUENCE</scope>
</reference>
<protein>
    <submittedName>
        <fullName evidence="3">Indolepyruvate oxidoreductase subunit IorA</fullName>
        <ecNumber evidence="3">1.2.7.8</ecNumber>
    </submittedName>
</protein>
<evidence type="ECO:0000259" key="2">
    <source>
        <dbReference type="Pfam" id="PF01855"/>
    </source>
</evidence>
<dbReference type="InterPro" id="IPR002880">
    <property type="entry name" value="Pyrv_Fd/Flavodoxin_OxRdtase_N"/>
</dbReference>
<dbReference type="AlphaFoldDB" id="A0A3B0RBQ8"/>
<organism evidence="3">
    <name type="scientific">hydrothermal vent metagenome</name>
    <dbReference type="NCBI Taxonomy" id="652676"/>
    <lineage>
        <taxon>unclassified sequences</taxon>
        <taxon>metagenomes</taxon>
        <taxon>ecological metagenomes</taxon>
    </lineage>
</organism>